<name>A0AAE1VVK6_9SOLA</name>
<dbReference type="AlphaFoldDB" id="A0AAE1VVK6"/>
<dbReference type="EMBL" id="JAVYJV010000003">
    <property type="protein sequence ID" value="KAK4374875.1"/>
    <property type="molecule type" value="Genomic_DNA"/>
</dbReference>
<gene>
    <name evidence="1" type="ORF">RND71_005552</name>
</gene>
<evidence type="ECO:0000313" key="1">
    <source>
        <dbReference type="EMBL" id="KAK4374875.1"/>
    </source>
</evidence>
<accession>A0AAE1VVK6</accession>
<dbReference type="Proteomes" id="UP001291623">
    <property type="component" value="Unassembled WGS sequence"/>
</dbReference>
<proteinExistence type="predicted"/>
<organism evidence="1 2">
    <name type="scientific">Anisodus tanguticus</name>
    <dbReference type="NCBI Taxonomy" id="243964"/>
    <lineage>
        <taxon>Eukaryota</taxon>
        <taxon>Viridiplantae</taxon>
        <taxon>Streptophyta</taxon>
        <taxon>Embryophyta</taxon>
        <taxon>Tracheophyta</taxon>
        <taxon>Spermatophyta</taxon>
        <taxon>Magnoliopsida</taxon>
        <taxon>eudicotyledons</taxon>
        <taxon>Gunneridae</taxon>
        <taxon>Pentapetalae</taxon>
        <taxon>asterids</taxon>
        <taxon>lamiids</taxon>
        <taxon>Solanales</taxon>
        <taxon>Solanaceae</taxon>
        <taxon>Solanoideae</taxon>
        <taxon>Hyoscyameae</taxon>
        <taxon>Anisodus</taxon>
    </lineage>
</organism>
<keyword evidence="2" id="KW-1185">Reference proteome</keyword>
<comment type="caution">
    <text evidence="1">The sequence shown here is derived from an EMBL/GenBank/DDBJ whole genome shotgun (WGS) entry which is preliminary data.</text>
</comment>
<evidence type="ECO:0000313" key="2">
    <source>
        <dbReference type="Proteomes" id="UP001291623"/>
    </source>
</evidence>
<reference evidence="1" key="1">
    <citation type="submission" date="2023-12" db="EMBL/GenBank/DDBJ databases">
        <title>Genome assembly of Anisodus tanguticus.</title>
        <authorList>
            <person name="Wang Y.-J."/>
        </authorList>
    </citation>
    <scope>NUCLEOTIDE SEQUENCE</scope>
    <source>
        <strain evidence="1">KB-2021</strain>
        <tissue evidence="1">Leaf</tissue>
    </source>
</reference>
<sequence length="139" mass="15053">MPILSPNESDAARISPIGVQTRQHAPPEECYQKTELTHRVEPGQPSWSQVDQAVSRMTEPSKLSLLCEASDVQVGGSPVYKVERKLGKGGFGQVLLGHRLTGGNGCANGTLAREVTWSLTNSLAIFLLLEKANLPLDKF</sequence>
<protein>
    <submittedName>
        <fullName evidence="1">Uncharacterized protein</fullName>
    </submittedName>
</protein>